<proteinExistence type="predicted"/>
<dbReference type="AlphaFoldDB" id="A0A809SCT4"/>
<protein>
    <submittedName>
        <fullName evidence="1">Uncharacterized protein</fullName>
    </submittedName>
</protein>
<accession>A0A809SCT4</accession>
<organism evidence="1 2">
    <name type="scientific">Candidatus Nitrosymbiomonas proteolyticus</name>
    <dbReference type="NCBI Taxonomy" id="2608984"/>
    <lineage>
        <taxon>Bacteria</taxon>
        <taxon>Bacillati</taxon>
        <taxon>Armatimonadota</taxon>
        <taxon>Armatimonadota incertae sedis</taxon>
        <taxon>Candidatus Nitrosymbiomonas</taxon>
    </lineage>
</organism>
<dbReference type="Proteomes" id="UP000662873">
    <property type="component" value="Chromosome"/>
</dbReference>
<gene>
    <name evidence="1" type="ORF">NPRO_01090</name>
</gene>
<evidence type="ECO:0000313" key="2">
    <source>
        <dbReference type="Proteomes" id="UP000662873"/>
    </source>
</evidence>
<dbReference type="EMBL" id="AP021858">
    <property type="protein sequence ID" value="BBO22514.1"/>
    <property type="molecule type" value="Genomic_DNA"/>
</dbReference>
<sequence>MLFRVLFSSILAALGLSQEVEVKPYMTLRGSDSKVVTREYRLISSHSEWDALWHRHSGKLETSEKQRGFRVDFKAYRVIAIFQGKGWNSRGVVGTLHETDGGLRLRFDELTYQTFGPDGGGVRVAAYGFFVVPRSFDRVVLEENVQGIIGDPPVWKPRGALSLQAASIIPK</sequence>
<evidence type="ECO:0000313" key="1">
    <source>
        <dbReference type="EMBL" id="BBO22514.1"/>
    </source>
</evidence>
<name>A0A809SCT4_9BACT</name>
<dbReference type="KEGG" id="npy:NPRO_01090"/>
<reference evidence="1" key="1">
    <citation type="journal article" name="DNA Res.">
        <title>The physiological potential of anammox bacteria as revealed by their core genome structure.</title>
        <authorList>
            <person name="Okubo T."/>
            <person name="Toyoda A."/>
            <person name="Fukuhara K."/>
            <person name="Uchiyama I."/>
            <person name="Harigaya Y."/>
            <person name="Kuroiwa M."/>
            <person name="Suzuki T."/>
            <person name="Murakami Y."/>
            <person name="Suwa Y."/>
            <person name="Takami H."/>
        </authorList>
    </citation>
    <scope>NUCLEOTIDE SEQUENCE</scope>
    <source>
        <strain evidence="1">317325-2</strain>
    </source>
</reference>